<dbReference type="OrthoDB" id="3806873at2"/>
<feature type="domain" description="Aminoglycoside phosphotransferase" evidence="1">
    <location>
        <begin position="38"/>
        <end position="278"/>
    </location>
</feature>
<keyword evidence="3" id="KW-1185">Reference proteome</keyword>
<dbReference type="CDD" id="cd05154">
    <property type="entry name" value="ACAD10_11_N-like"/>
    <property type="match status" value="1"/>
</dbReference>
<organism evidence="2 3">
    <name type="scientific">Mycolicibacter kumamotonensis</name>
    <dbReference type="NCBI Taxonomy" id="354243"/>
    <lineage>
        <taxon>Bacteria</taxon>
        <taxon>Bacillati</taxon>
        <taxon>Actinomycetota</taxon>
        <taxon>Actinomycetes</taxon>
        <taxon>Mycobacteriales</taxon>
        <taxon>Mycobacteriaceae</taxon>
        <taxon>Mycolicibacter</taxon>
    </lineage>
</organism>
<protein>
    <submittedName>
        <fullName evidence="2">Aminoglycoside phosphotransferase</fullName>
    </submittedName>
</protein>
<dbReference type="InterPro" id="IPR041726">
    <property type="entry name" value="ACAD10_11_N"/>
</dbReference>
<name>A0A1B8SFX8_9MYCO</name>
<dbReference type="PANTHER" id="PTHR47829">
    <property type="entry name" value="HYDROLASE, PUTATIVE (AFU_ORTHOLOGUE AFUA_1G12880)-RELATED"/>
    <property type="match status" value="1"/>
</dbReference>
<evidence type="ECO:0000313" key="3">
    <source>
        <dbReference type="Proteomes" id="UP000092668"/>
    </source>
</evidence>
<dbReference type="AlphaFoldDB" id="A0A1B8SFX8"/>
<evidence type="ECO:0000313" key="2">
    <source>
        <dbReference type="EMBL" id="OBY31623.1"/>
    </source>
</evidence>
<dbReference type="PATRIC" id="fig|354243.3.peg.2448"/>
<comment type="caution">
    <text evidence="2">The sequence shown here is derived from an EMBL/GenBank/DDBJ whole genome shotgun (WGS) entry which is preliminary data.</text>
</comment>
<dbReference type="InterPro" id="IPR002575">
    <property type="entry name" value="Aminoglycoside_PTrfase"/>
</dbReference>
<accession>A0A1B8SFX8</accession>
<evidence type="ECO:0000259" key="1">
    <source>
        <dbReference type="Pfam" id="PF01636"/>
    </source>
</evidence>
<dbReference type="STRING" id="354243.BST28_16090"/>
<sequence length="350" mass="38574">MQRDTGRASVADVVGVDSAMVARWIAQLGIPVARPLTFERIGIGQSNLTYLVSDAADHRWVLRRPPLGKLLASAHDIAREARILTTLEDTEVPTPRVYGLTHDPDGTPLLLMEFIDGVVLDRMPVAESLSLERRRQIGLSMPKTLAKIHAVDIKAVGLDDLASHKPYAQRQLKRWAGQWEKSKTRELPALDDLTRRLVAAAPPQQELTLVHGDFHLRNVITSPRSGDVVAVLDWELSTLGDPLADMGSLLGYWPRPGEEDIAGEFVISTLDGFPERDELARVYLEETGRDAASLQYWHALGLWKLAIIAEGIVRRVLENPANKAAAGTPITAWIDAIVNRAREVAEEAGI</sequence>
<keyword evidence="2" id="KW-0808">Transferase</keyword>
<dbReference type="InterPro" id="IPR011009">
    <property type="entry name" value="Kinase-like_dom_sf"/>
</dbReference>
<dbReference type="Proteomes" id="UP000092668">
    <property type="component" value="Unassembled WGS sequence"/>
</dbReference>
<dbReference type="EMBL" id="LFOE01000014">
    <property type="protein sequence ID" value="OBY31623.1"/>
    <property type="molecule type" value="Genomic_DNA"/>
</dbReference>
<gene>
    <name evidence="2" type="ORF">ACT18_11815</name>
</gene>
<dbReference type="PANTHER" id="PTHR47829:SF1">
    <property type="entry name" value="HAD FAMILY PHOSPHATASE"/>
    <property type="match status" value="1"/>
</dbReference>
<dbReference type="GO" id="GO:0016740">
    <property type="term" value="F:transferase activity"/>
    <property type="evidence" value="ECO:0007669"/>
    <property type="project" value="UniProtKB-KW"/>
</dbReference>
<dbReference type="SUPFAM" id="SSF56112">
    <property type="entry name" value="Protein kinase-like (PK-like)"/>
    <property type="match status" value="1"/>
</dbReference>
<dbReference type="InterPro" id="IPR052898">
    <property type="entry name" value="ACAD10-like"/>
</dbReference>
<dbReference type="Gene3D" id="3.30.200.20">
    <property type="entry name" value="Phosphorylase Kinase, domain 1"/>
    <property type="match status" value="1"/>
</dbReference>
<dbReference type="RefSeq" id="WP_043336009.1">
    <property type="nucleotide sequence ID" value="NZ_LFOE01000014.1"/>
</dbReference>
<dbReference type="Pfam" id="PF01636">
    <property type="entry name" value="APH"/>
    <property type="match status" value="1"/>
</dbReference>
<proteinExistence type="predicted"/>
<reference evidence="2 3" key="1">
    <citation type="submission" date="2015-06" db="EMBL/GenBank/DDBJ databases">
        <title>Genome sequence of Mycobacterium kumamotonense strain Roo.</title>
        <authorList>
            <person name="Greninger A.L."/>
            <person name="Cunningham G."/>
            <person name="Miller S."/>
        </authorList>
    </citation>
    <scope>NUCLEOTIDE SEQUENCE [LARGE SCALE GENOMIC DNA]</scope>
    <source>
        <strain evidence="2 3">Roo</strain>
    </source>
</reference>
<dbReference type="Gene3D" id="3.90.1200.10">
    <property type="match status" value="1"/>
</dbReference>